<reference evidence="3" key="2">
    <citation type="submission" date="2021-04" db="EMBL/GenBank/DDBJ databases">
        <authorList>
            <person name="Gilroy R."/>
        </authorList>
    </citation>
    <scope>NUCLEOTIDE SEQUENCE</scope>
    <source>
        <strain evidence="3">MalCec1-1739</strain>
    </source>
</reference>
<protein>
    <submittedName>
        <fullName evidence="3">O-succinylbenzoate synthase</fullName>
    </submittedName>
</protein>
<evidence type="ECO:0000259" key="2">
    <source>
        <dbReference type="SMART" id="SM00922"/>
    </source>
</evidence>
<dbReference type="Gene3D" id="3.20.20.120">
    <property type="entry name" value="Enolase-like C-terminal domain"/>
    <property type="match status" value="1"/>
</dbReference>
<dbReference type="GO" id="GO:0016829">
    <property type="term" value="F:lyase activity"/>
    <property type="evidence" value="ECO:0007669"/>
    <property type="project" value="UniProtKB-KW"/>
</dbReference>
<dbReference type="Pfam" id="PF13378">
    <property type="entry name" value="MR_MLE_C"/>
    <property type="match status" value="1"/>
</dbReference>
<dbReference type="GO" id="GO:0046872">
    <property type="term" value="F:metal ion binding"/>
    <property type="evidence" value="ECO:0007669"/>
    <property type="project" value="UniProtKB-KW"/>
</dbReference>
<sequence>MRIEIIPRTLTFRQPAGTSRGIYHVRRVWYVVAHDGTRTGIGECAPLHDLSADYTPDYEAVLRQCCDRVALTGEVDAPSLETRPSVLFGLETAMLSLRRGNSALGDTPFARGECGIDINGLIWMGDHDTMLARIDDKLQSGCRCMKVKIGAIDFAAETDLLSHIRAAFPASRLELRVDANGGFTEDDVYAKLDTLARFDLHSIEQPVRAGQWRLMADIAKHSPVPVALDEEMIGVHGRDDMAALLDTIRPAYIVIKPTLHGGMTYGAQWIDMARERGIGWWITSALETNIGLNAIAHWCASYRTGMPQGLGTGLLFTDNVDTGLAMDDGRLWFRRSVTNDEMLDKICSMP</sequence>
<dbReference type="Proteomes" id="UP000787625">
    <property type="component" value="Unassembled WGS sequence"/>
</dbReference>
<proteinExistence type="predicted"/>
<gene>
    <name evidence="3" type="ORF">IAA93_05085</name>
</gene>
<dbReference type="SUPFAM" id="SSF54826">
    <property type="entry name" value="Enolase N-terminal domain-like"/>
    <property type="match status" value="1"/>
</dbReference>
<dbReference type="SFLD" id="SFLDG00180">
    <property type="entry name" value="muconate_cycloisomerase"/>
    <property type="match status" value="1"/>
</dbReference>
<dbReference type="SFLD" id="SFLDF00009">
    <property type="entry name" value="o-succinylbenzoate_synthase"/>
    <property type="match status" value="1"/>
</dbReference>
<evidence type="ECO:0000256" key="1">
    <source>
        <dbReference type="ARBA" id="ARBA00022723"/>
    </source>
</evidence>
<dbReference type="CDD" id="cd03320">
    <property type="entry name" value="OSBS"/>
    <property type="match status" value="1"/>
</dbReference>
<dbReference type="SFLD" id="SFLDS00001">
    <property type="entry name" value="Enolase"/>
    <property type="match status" value="1"/>
</dbReference>
<name>A0A9D2ZV30_9BACT</name>
<accession>A0A9D2ZV30</accession>
<dbReference type="Gene3D" id="3.30.390.10">
    <property type="entry name" value="Enolase-like, N-terminal domain"/>
    <property type="match status" value="1"/>
</dbReference>
<feature type="domain" description="Mandelate racemase/muconate lactonizing enzyme C-terminal" evidence="2">
    <location>
        <begin position="127"/>
        <end position="225"/>
    </location>
</feature>
<dbReference type="EMBL" id="DWUP01000106">
    <property type="protein sequence ID" value="HJD53079.1"/>
    <property type="molecule type" value="Genomic_DNA"/>
</dbReference>
<dbReference type="PANTHER" id="PTHR48073:SF2">
    <property type="entry name" value="O-SUCCINYLBENZOATE SYNTHASE"/>
    <property type="match status" value="1"/>
</dbReference>
<keyword evidence="1" id="KW-0479">Metal-binding</keyword>
<dbReference type="AlphaFoldDB" id="A0A9D2ZV30"/>
<organism evidence="3 4">
    <name type="scientific">Candidatus Avibacteroides avistercoris</name>
    <dbReference type="NCBI Taxonomy" id="2840690"/>
    <lineage>
        <taxon>Bacteria</taxon>
        <taxon>Pseudomonadati</taxon>
        <taxon>Bacteroidota</taxon>
        <taxon>Bacteroidia</taxon>
        <taxon>Bacteroidales</taxon>
        <taxon>Bacteroidaceae</taxon>
        <taxon>Bacteroidaceae incertae sedis</taxon>
        <taxon>Candidatus Avibacteroides</taxon>
    </lineage>
</organism>
<comment type="caution">
    <text evidence="3">The sequence shown here is derived from an EMBL/GenBank/DDBJ whole genome shotgun (WGS) entry which is preliminary data.</text>
</comment>
<dbReference type="GO" id="GO:0016854">
    <property type="term" value="F:racemase and epimerase activity"/>
    <property type="evidence" value="ECO:0007669"/>
    <property type="project" value="UniProtKB-ARBA"/>
</dbReference>
<dbReference type="InterPro" id="IPR013342">
    <property type="entry name" value="Mandelate_racemase_C"/>
</dbReference>
<reference evidence="3" key="1">
    <citation type="journal article" date="2021" name="PeerJ">
        <title>Extensive microbial diversity within the chicken gut microbiome revealed by metagenomics and culture.</title>
        <authorList>
            <person name="Gilroy R."/>
            <person name="Ravi A."/>
            <person name="Getino M."/>
            <person name="Pursley I."/>
            <person name="Horton D.L."/>
            <person name="Alikhan N.F."/>
            <person name="Baker D."/>
            <person name="Gharbi K."/>
            <person name="Hall N."/>
            <person name="Watson M."/>
            <person name="Adriaenssens E.M."/>
            <person name="Foster-Nyarko E."/>
            <person name="Jarju S."/>
            <person name="Secka A."/>
            <person name="Antonio M."/>
            <person name="Oren A."/>
            <person name="Chaudhuri R.R."/>
            <person name="La Ragione R."/>
            <person name="Hildebrand F."/>
            <person name="Pallen M.J."/>
        </authorList>
    </citation>
    <scope>NUCLEOTIDE SEQUENCE</scope>
    <source>
        <strain evidence="3">MalCec1-1739</strain>
    </source>
</reference>
<dbReference type="InterPro" id="IPR029065">
    <property type="entry name" value="Enolase_C-like"/>
</dbReference>
<dbReference type="InterPro" id="IPR036849">
    <property type="entry name" value="Enolase-like_C_sf"/>
</dbReference>
<dbReference type="SUPFAM" id="SSF51604">
    <property type="entry name" value="Enolase C-terminal domain-like"/>
    <property type="match status" value="1"/>
</dbReference>
<evidence type="ECO:0000313" key="3">
    <source>
        <dbReference type="EMBL" id="HJD53079.1"/>
    </source>
</evidence>
<dbReference type="PANTHER" id="PTHR48073">
    <property type="entry name" value="O-SUCCINYLBENZOATE SYNTHASE-RELATED"/>
    <property type="match status" value="1"/>
</dbReference>
<evidence type="ECO:0000313" key="4">
    <source>
        <dbReference type="Proteomes" id="UP000787625"/>
    </source>
</evidence>
<dbReference type="InterPro" id="IPR029017">
    <property type="entry name" value="Enolase-like_N"/>
</dbReference>
<dbReference type="SMART" id="SM00922">
    <property type="entry name" value="MR_MLE"/>
    <property type="match status" value="1"/>
</dbReference>